<dbReference type="PROSITE" id="PS00962">
    <property type="entry name" value="RIBOSOMAL_S2_1"/>
    <property type="match status" value="1"/>
</dbReference>
<dbReference type="NCBIfam" id="TIGR01011">
    <property type="entry name" value="rpsB_bact"/>
    <property type="match status" value="1"/>
</dbReference>
<dbReference type="Proteomes" id="UP000320813">
    <property type="component" value="Unassembled WGS sequence"/>
</dbReference>
<dbReference type="Gene3D" id="1.10.287.610">
    <property type="entry name" value="Helix hairpin bin"/>
    <property type="match status" value="1"/>
</dbReference>
<dbReference type="PANTHER" id="PTHR12534:SF0">
    <property type="entry name" value="SMALL RIBOSOMAL SUBUNIT PROTEIN US2M"/>
    <property type="match status" value="1"/>
</dbReference>
<dbReference type="Pfam" id="PF00318">
    <property type="entry name" value="Ribosomal_S2"/>
    <property type="match status" value="1"/>
</dbReference>
<evidence type="ECO:0000256" key="6">
    <source>
        <dbReference type="SAM" id="MobiDB-lite"/>
    </source>
</evidence>
<dbReference type="GO" id="GO:0022627">
    <property type="term" value="C:cytosolic small ribosomal subunit"/>
    <property type="evidence" value="ECO:0007669"/>
    <property type="project" value="TreeGrafter"/>
</dbReference>
<evidence type="ECO:0000256" key="1">
    <source>
        <dbReference type="ARBA" id="ARBA00006242"/>
    </source>
</evidence>
<evidence type="ECO:0000313" key="7">
    <source>
        <dbReference type="EMBL" id="RZD14376.1"/>
    </source>
</evidence>
<sequence>MPFNVTIKQLLEAGVHFGHQTKRWNPKMRPYIYGSRNGIHIVDLQKSISYFQSAYNKLLEIAQDGGTILFIGTKKQANPIVAEEAKRCNMPYVNERWLGGMLTNFATIKLSIQRLKELEGLKESEEFAKFTKKEMSKMDKEILKLQKILNGIRDVEKIPDAVFIVDIHHEIIAAKEAKRLNVPIIGVADTNADPALADYLIPGNDDAIRAIKLVLSTMADAVIEGRKIYEERFSKGKTSENMAEGISEETFAVPGAADEGTNSGNEDADVSI</sequence>
<evidence type="ECO:0000256" key="4">
    <source>
        <dbReference type="ARBA" id="ARBA00035256"/>
    </source>
</evidence>
<evidence type="ECO:0000313" key="8">
    <source>
        <dbReference type="Proteomes" id="UP000320813"/>
    </source>
</evidence>
<comment type="similarity">
    <text evidence="1 5">Belongs to the universal ribosomal protein uS2 family.</text>
</comment>
<proteinExistence type="inferred from homology"/>
<feature type="region of interest" description="Disordered" evidence="6">
    <location>
        <begin position="239"/>
        <end position="272"/>
    </location>
</feature>
<evidence type="ECO:0000256" key="5">
    <source>
        <dbReference type="HAMAP-Rule" id="MF_00291"/>
    </source>
</evidence>
<accession>A0A519BAX5</accession>
<dbReference type="EMBL" id="SGBD01000003">
    <property type="protein sequence ID" value="RZD14376.1"/>
    <property type="molecule type" value="Genomic_DNA"/>
</dbReference>
<keyword evidence="2 5" id="KW-0689">Ribosomal protein</keyword>
<dbReference type="GO" id="GO:0003735">
    <property type="term" value="F:structural constituent of ribosome"/>
    <property type="evidence" value="ECO:0007669"/>
    <property type="project" value="InterPro"/>
</dbReference>
<protein>
    <recommendedName>
        <fullName evidence="4 5">Small ribosomal subunit protein uS2</fullName>
    </recommendedName>
</protein>
<dbReference type="InterPro" id="IPR023591">
    <property type="entry name" value="Ribosomal_uS2_flav_dom_sf"/>
</dbReference>
<name>A0A519BAX5_9DELT</name>
<dbReference type="PANTHER" id="PTHR12534">
    <property type="entry name" value="30S RIBOSOMAL PROTEIN S2 PROKARYOTIC AND ORGANELLAR"/>
    <property type="match status" value="1"/>
</dbReference>
<keyword evidence="3 5" id="KW-0687">Ribonucleoprotein</keyword>
<comment type="caution">
    <text evidence="7">The sequence shown here is derived from an EMBL/GenBank/DDBJ whole genome shotgun (WGS) entry which is preliminary data.</text>
</comment>
<dbReference type="CDD" id="cd01425">
    <property type="entry name" value="RPS2"/>
    <property type="match status" value="1"/>
</dbReference>
<gene>
    <name evidence="5 7" type="primary">rpsB</name>
    <name evidence="7" type="ORF">EVJ47_06845</name>
</gene>
<dbReference type="PRINTS" id="PR00395">
    <property type="entry name" value="RIBOSOMALS2"/>
</dbReference>
<evidence type="ECO:0000256" key="2">
    <source>
        <dbReference type="ARBA" id="ARBA00022980"/>
    </source>
</evidence>
<dbReference type="Gene3D" id="3.40.50.10490">
    <property type="entry name" value="Glucose-6-phosphate isomerase like protein, domain 1"/>
    <property type="match status" value="1"/>
</dbReference>
<dbReference type="HAMAP" id="MF_00291_B">
    <property type="entry name" value="Ribosomal_uS2_B"/>
    <property type="match status" value="1"/>
</dbReference>
<evidence type="ECO:0000256" key="3">
    <source>
        <dbReference type="ARBA" id="ARBA00023274"/>
    </source>
</evidence>
<dbReference type="InterPro" id="IPR018130">
    <property type="entry name" value="Ribosomal_uS2_CS"/>
</dbReference>
<dbReference type="InterPro" id="IPR001865">
    <property type="entry name" value="Ribosomal_uS2"/>
</dbReference>
<dbReference type="GO" id="GO:0006412">
    <property type="term" value="P:translation"/>
    <property type="evidence" value="ECO:0007669"/>
    <property type="project" value="UniProtKB-UniRule"/>
</dbReference>
<dbReference type="AlphaFoldDB" id="A0A519BAX5"/>
<dbReference type="SUPFAM" id="SSF52313">
    <property type="entry name" value="Ribosomal protein S2"/>
    <property type="match status" value="1"/>
</dbReference>
<organism evidence="7 8">
    <name type="scientific">Candidatus Acidulodesulfobacterium ferriphilum</name>
    <dbReference type="NCBI Taxonomy" id="2597223"/>
    <lineage>
        <taxon>Bacteria</taxon>
        <taxon>Deltaproteobacteria</taxon>
        <taxon>Candidatus Acidulodesulfobacterales</taxon>
        <taxon>Candidatus Acidulodesulfobacterium</taxon>
    </lineage>
</organism>
<dbReference type="InterPro" id="IPR005706">
    <property type="entry name" value="Ribosomal_uS2_bac/mit/plastid"/>
</dbReference>
<reference evidence="7 8" key="1">
    <citation type="submission" date="2019-01" db="EMBL/GenBank/DDBJ databases">
        <title>Insights into ecological role of a new deltaproteobacterial order Candidatus Sinidesulfobacterales (Sva0485) by metagenomics and metatranscriptomics.</title>
        <authorList>
            <person name="Tan S."/>
            <person name="Liu J."/>
            <person name="Fang Y."/>
            <person name="Hedlund B.P."/>
            <person name="Lian Z.H."/>
            <person name="Huang L.Y."/>
            <person name="Li J.T."/>
            <person name="Huang L.N."/>
            <person name="Li W.J."/>
            <person name="Jiang H.C."/>
            <person name="Dong H.L."/>
            <person name="Shu W.S."/>
        </authorList>
    </citation>
    <scope>NUCLEOTIDE SEQUENCE [LARGE SCALE GENOMIC DNA]</scope>
    <source>
        <strain evidence="7">AP3</strain>
    </source>
</reference>